<feature type="domain" description="GED" evidence="4">
    <location>
        <begin position="644"/>
        <end position="731"/>
    </location>
</feature>
<dbReference type="FunFam" id="3.40.50.300:FF:001425">
    <property type="entry name" value="Dynamin GTPase, putative"/>
    <property type="match status" value="1"/>
</dbReference>
<dbReference type="PANTHER" id="PTHR11566">
    <property type="entry name" value="DYNAMIN"/>
    <property type="match status" value="1"/>
</dbReference>
<evidence type="ECO:0000256" key="3">
    <source>
        <dbReference type="SAM" id="MobiDB-lite"/>
    </source>
</evidence>
<protein>
    <submittedName>
        <fullName evidence="6">Putative dynamin gtpase</fullName>
    </submittedName>
</protein>
<evidence type="ECO:0000256" key="1">
    <source>
        <dbReference type="ARBA" id="ARBA00022741"/>
    </source>
</evidence>
<keyword evidence="2" id="KW-0342">GTP-binding</keyword>
<dbReference type="InterPro" id="IPR022812">
    <property type="entry name" value="Dynamin"/>
</dbReference>
<dbReference type="Gene3D" id="1.20.120.1240">
    <property type="entry name" value="Dynamin, middle domain"/>
    <property type="match status" value="1"/>
</dbReference>
<dbReference type="GO" id="GO:0016020">
    <property type="term" value="C:membrane"/>
    <property type="evidence" value="ECO:0007669"/>
    <property type="project" value="TreeGrafter"/>
</dbReference>
<evidence type="ECO:0000256" key="2">
    <source>
        <dbReference type="ARBA" id="ARBA00023134"/>
    </source>
</evidence>
<dbReference type="SUPFAM" id="SSF52540">
    <property type="entry name" value="P-loop containing nucleoside triphosphate hydrolases"/>
    <property type="match status" value="1"/>
</dbReference>
<organism evidence="6 7">
    <name type="scientific">Phaeomoniella chlamydospora</name>
    <name type="common">Phaeoacremonium chlamydosporum</name>
    <dbReference type="NCBI Taxonomy" id="158046"/>
    <lineage>
        <taxon>Eukaryota</taxon>
        <taxon>Fungi</taxon>
        <taxon>Dikarya</taxon>
        <taxon>Ascomycota</taxon>
        <taxon>Pezizomycotina</taxon>
        <taxon>Eurotiomycetes</taxon>
        <taxon>Chaetothyriomycetidae</taxon>
        <taxon>Phaeomoniellales</taxon>
        <taxon>Phaeomoniellaceae</taxon>
        <taxon>Phaeomoniella</taxon>
    </lineage>
</organism>
<keyword evidence="1" id="KW-0547">Nucleotide-binding</keyword>
<dbReference type="GO" id="GO:0005525">
    <property type="term" value="F:GTP binding"/>
    <property type="evidence" value="ECO:0007669"/>
    <property type="project" value="InterPro"/>
</dbReference>
<dbReference type="GO" id="GO:0016559">
    <property type="term" value="P:peroxisome fission"/>
    <property type="evidence" value="ECO:0007669"/>
    <property type="project" value="TreeGrafter"/>
</dbReference>
<comment type="caution">
    <text evidence="6">The sequence shown here is derived from an EMBL/GenBank/DDBJ whole genome shotgun (WGS) entry which is preliminary data.</text>
</comment>
<dbReference type="InterPro" id="IPR030381">
    <property type="entry name" value="G_DYNAMIN_dom"/>
</dbReference>
<evidence type="ECO:0000259" key="5">
    <source>
        <dbReference type="PROSITE" id="PS51718"/>
    </source>
</evidence>
<dbReference type="PROSITE" id="PS51718">
    <property type="entry name" value="G_DYNAMIN_2"/>
    <property type="match status" value="1"/>
</dbReference>
<dbReference type="SMART" id="SM00053">
    <property type="entry name" value="DYNc"/>
    <property type="match status" value="1"/>
</dbReference>
<dbReference type="PROSITE" id="PS51388">
    <property type="entry name" value="GED"/>
    <property type="match status" value="1"/>
</dbReference>
<dbReference type="InterPro" id="IPR001401">
    <property type="entry name" value="Dynamin_GTPase"/>
</dbReference>
<dbReference type="GO" id="GO:0003924">
    <property type="term" value="F:GTPase activity"/>
    <property type="evidence" value="ECO:0007669"/>
    <property type="project" value="InterPro"/>
</dbReference>
<name>A0A0G2G8C6_PHACM</name>
<dbReference type="PANTHER" id="PTHR11566:SF215">
    <property type="entry name" value="DYNAMIN GTPASE"/>
    <property type="match status" value="1"/>
</dbReference>
<dbReference type="GO" id="GO:0048312">
    <property type="term" value="P:intracellular distribution of mitochondria"/>
    <property type="evidence" value="ECO:0007669"/>
    <property type="project" value="TreeGrafter"/>
</dbReference>
<reference evidence="6 7" key="2">
    <citation type="submission" date="2015-05" db="EMBL/GenBank/DDBJ databases">
        <authorList>
            <person name="Morales-Cruz A."/>
            <person name="Amrine K.C."/>
            <person name="Cantu D."/>
        </authorList>
    </citation>
    <scope>NUCLEOTIDE SEQUENCE [LARGE SCALE GENOMIC DNA]</scope>
    <source>
        <strain evidence="6">UCRPC4</strain>
    </source>
</reference>
<dbReference type="Gene3D" id="3.40.50.300">
    <property type="entry name" value="P-loop containing nucleotide triphosphate hydrolases"/>
    <property type="match status" value="1"/>
</dbReference>
<feature type="domain" description="Dynamin-type G" evidence="5">
    <location>
        <begin position="31"/>
        <end position="345"/>
    </location>
</feature>
<dbReference type="GO" id="GO:0006897">
    <property type="term" value="P:endocytosis"/>
    <property type="evidence" value="ECO:0007669"/>
    <property type="project" value="TreeGrafter"/>
</dbReference>
<dbReference type="InterPro" id="IPR020850">
    <property type="entry name" value="GED_dom"/>
</dbReference>
<dbReference type="GO" id="GO:0008017">
    <property type="term" value="F:microtubule binding"/>
    <property type="evidence" value="ECO:0007669"/>
    <property type="project" value="TreeGrafter"/>
</dbReference>
<dbReference type="Pfam" id="PF00350">
    <property type="entry name" value="Dynamin_N"/>
    <property type="match status" value="1"/>
</dbReference>
<dbReference type="InterPro" id="IPR045063">
    <property type="entry name" value="Dynamin_N"/>
</dbReference>
<dbReference type="CDD" id="cd08771">
    <property type="entry name" value="DLP_1"/>
    <property type="match status" value="1"/>
</dbReference>
<gene>
    <name evidence="6" type="ORF">UCRPC4_g04360</name>
</gene>
<accession>A0A0G2G8C6</accession>
<keyword evidence="7" id="KW-1185">Reference proteome</keyword>
<feature type="region of interest" description="Disordered" evidence="3">
    <location>
        <begin position="131"/>
        <end position="159"/>
    </location>
</feature>
<evidence type="ECO:0000313" key="7">
    <source>
        <dbReference type="Proteomes" id="UP000053317"/>
    </source>
</evidence>
<sequence length="731" mass="82358">MTNQIQDEKSLTDPHLLEKIDKLFACNVGEYVHLPQLVVVGDQSSGKSSVLEGLTGVPFPRDSRLCTRFATQISFRRDPVQRTNVTIIPGSNASEEHKTTVKAFTQNDVRLHDVAAFAHLINQVRIVMGIPRNDSGEASGSESPFRSETESETEIGAQHTSFSDDVLRLEICGPHEEHLTVIDVPGIFRTMTEGETTMADRDMVRNMVNGYMANPKSLILAVVPASVDIATQEILDIAGRYDPQGIRTLGVLTKPDLVDGGAHQPIFDVLEGRRHKLTLGWHIVRNPGQRELNDPDPTQDRHTIEKAFFRDTAPWNSLNKDKVSIGKLRINLQKILASHIRREYPKVKAEINKRLQDRRKELQALGTTRETPGQQRSYLLEMSMEFQRLVDLAVSAKYGGSDVFEEHPDLRLATAVVSRNESFAALVEAGGHSFYFDKSDTVKEIGKYTESRRSSLDSMVQDFETAIELVEIAPGTAFVKDPEQNILPWLKKVFETSRGFELGTFDASVLAVTMRKQSANWEPLANGYITDIATLIQHFIKELLHIVCAKEQVRDSLLSILHERLLDRYRKAFDHVRFVLNVERDGVPLTVNNFFKENLKKARQRRVRVAAREFSFSLQNTQQQVVSLEEIVRAHPLINGDHVVRDIHDILHSYYEVARTRFVDTICMQGAAYHLVTGPDTPLRVFSARFVTNMTDDELQDVAGDDALIRANRAALEKEIADLEAGSKIIL</sequence>
<dbReference type="GO" id="GO:0000266">
    <property type="term" value="P:mitochondrial fission"/>
    <property type="evidence" value="ECO:0007669"/>
    <property type="project" value="TreeGrafter"/>
</dbReference>
<evidence type="ECO:0000313" key="6">
    <source>
        <dbReference type="EMBL" id="KKY19933.1"/>
    </source>
</evidence>
<proteinExistence type="predicted"/>
<evidence type="ECO:0000259" key="4">
    <source>
        <dbReference type="PROSITE" id="PS51388"/>
    </source>
</evidence>
<feature type="compositionally biased region" description="Polar residues" evidence="3">
    <location>
        <begin position="136"/>
        <end position="146"/>
    </location>
</feature>
<reference evidence="6 7" key="1">
    <citation type="submission" date="2015-05" db="EMBL/GenBank/DDBJ databases">
        <title>Distinctive expansion of gene families associated with plant cell wall degradation and secondary metabolism in the genomes of grapevine trunk pathogens.</title>
        <authorList>
            <person name="Lawrence D.P."/>
            <person name="Travadon R."/>
            <person name="Rolshausen P.E."/>
            <person name="Baumgartner K."/>
        </authorList>
    </citation>
    <scope>NUCLEOTIDE SEQUENCE [LARGE SCALE GENOMIC DNA]</scope>
    <source>
        <strain evidence="6">UCRPC4</strain>
    </source>
</reference>
<dbReference type="PRINTS" id="PR00195">
    <property type="entry name" value="DYNAMIN"/>
</dbReference>
<dbReference type="InterPro" id="IPR027417">
    <property type="entry name" value="P-loop_NTPase"/>
</dbReference>
<dbReference type="AlphaFoldDB" id="A0A0G2G8C6"/>
<dbReference type="EMBL" id="LCWF01000104">
    <property type="protein sequence ID" value="KKY19933.1"/>
    <property type="molecule type" value="Genomic_DNA"/>
</dbReference>
<dbReference type="OrthoDB" id="415706at2759"/>
<dbReference type="InterPro" id="IPR000375">
    <property type="entry name" value="Dynamin_stalk"/>
</dbReference>
<dbReference type="GO" id="GO:0005739">
    <property type="term" value="C:mitochondrion"/>
    <property type="evidence" value="ECO:0007669"/>
    <property type="project" value="TreeGrafter"/>
</dbReference>
<dbReference type="Proteomes" id="UP000053317">
    <property type="component" value="Unassembled WGS sequence"/>
</dbReference>
<dbReference type="Pfam" id="PF01031">
    <property type="entry name" value="Dynamin_M"/>
    <property type="match status" value="1"/>
</dbReference>
<dbReference type="GO" id="GO:0005874">
    <property type="term" value="C:microtubule"/>
    <property type="evidence" value="ECO:0007669"/>
    <property type="project" value="TreeGrafter"/>
</dbReference>